<dbReference type="AlphaFoldDB" id="B6ABL7"/>
<organism evidence="2 3">
    <name type="scientific">Cryptosporidium muris (strain RN66)</name>
    <dbReference type="NCBI Taxonomy" id="441375"/>
    <lineage>
        <taxon>Eukaryota</taxon>
        <taxon>Sar</taxon>
        <taxon>Alveolata</taxon>
        <taxon>Apicomplexa</taxon>
        <taxon>Conoidasida</taxon>
        <taxon>Coccidia</taxon>
        <taxon>Eucoccidiorida</taxon>
        <taxon>Eimeriorina</taxon>
        <taxon>Cryptosporidiidae</taxon>
        <taxon>Cryptosporidium</taxon>
    </lineage>
</organism>
<keyword evidence="1" id="KW-0812">Transmembrane</keyword>
<dbReference type="Proteomes" id="UP000001460">
    <property type="component" value="Unassembled WGS sequence"/>
</dbReference>
<evidence type="ECO:0000313" key="2">
    <source>
        <dbReference type="EMBL" id="EEA05769.1"/>
    </source>
</evidence>
<gene>
    <name evidence="2" type="ORF">CMU_027790</name>
</gene>
<keyword evidence="1" id="KW-0472">Membrane</keyword>
<evidence type="ECO:0000256" key="1">
    <source>
        <dbReference type="SAM" id="Phobius"/>
    </source>
</evidence>
<dbReference type="GeneID" id="6994955"/>
<dbReference type="VEuPathDB" id="CryptoDB:CMU_027790"/>
<dbReference type="OrthoDB" id="10294913at2759"/>
<accession>B6ABL7</accession>
<dbReference type="RefSeq" id="XP_002140118.1">
    <property type="nucleotide sequence ID" value="XM_002140082.1"/>
</dbReference>
<sequence length="167" mass="18159">MYRPQVIYWLNLLILLFSIYYVLANQVYISVDSTGKIENLVNNIPDKKGSLTPNLLKATDLVKIKSNEEFEDCSCIVGNSCLTFGDCYGAAAATVIGILIILSAIGIIVQHFAGIPDEFLTTHHPAIVDSARIPCNCLCPIQIREPAHPDMKTSVNVTDSATASSES</sequence>
<reference evidence="2" key="1">
    <citation type="submission" date="2008-06" db="EMBL/GenBank/DDBJ databases">
        <authorList>
            <person name="Lorenzi H."/>
            <person name="Inman J."/>
            <person name="Miller J."/>
            <person name="Schobel S."/>
            <person name="Amedeo P."/>
            <person name="Caler E.V."/>
            <person name="da Silva J."/>
        </authorList>
    </citation>
    <scope>NUCLEOTIDE SEQUENCE [LARGE SCALE GENOMIC DNA]</scope>
    <source>
        <strain evidence="2">RN66</strain>
    </source>
</reference>
<feature type="transmembrane region" description="Helical" evidence="1">
    <location>
        <begin position="88"/>
        <end position="109"/>
    </location>
</feature>
<protein>
    <submittedName>
        <fullName evidence="2">Uncharacterized protein</fullName>
    </submittedName>
</protein>
<feature type="transmembrane region" description="Helical" evidence="1">
    <location>
        <begin position="7"/>
        <end position="24"/>
    </location>
</feature>
<keyword evidence="1" id="KW-1133">Transmembrane helix</keyword>
<proteinExistence type="predicted"/>
<dbReference type="EMBL" id="DS989727">
    <property type="protein sequence ID" value="EEA05769.1"/>
    <property type="molecule type" value="Genomic_DNA"/>
</dbReference>
<evidence type="ECO:0000313" key="3">
    <source>
        <dbReference type="Proteomes" id="UP000001460"/>
    </source>
</evidence>
<keyword evidence="3" id="KW-1185">Reference proteome</keyword>
<name>B6ABL7_CRYMR</name>